<dbReference type="AlphaFoldDB" id="A0A0H2RPS6"/>
<accession>A0A0H2RPS6</accession>
<protein>
    <recommendedName>
        <fullName evidence="1">BTB domain-containing protein</fullName>
    </recommendedName>
</protein>
<dbReference type="CDD" id="cd18186">
    <property type="entry name" value="BTB_POZ_ZBTB_KLHL-like"/>
    <property type="match status" value="1"/>
</dbReference>
<dbReference type="SUPFAM" id="SSF54695">
    <property type="entry name" value="POZ domain"/>
    <property type="match status" value="1"/>
</dbReference>
<dbReference type="PROSITE" id="PS50097">
    <property type="entry name" value="BTB"/>
    <property type="match status" value="1"/>
</dbReference>
<evidence type="ECO:0000259" key="1">
    <source>
        <dbReference type="PROSITE" id="PS50097"/>
    </source>
</evidence>
<sequence length="356" mass="40288">MANEGQDNGGEGETFTKHDSLWLSDGNIILAAASSASSSDERSSMVFRVHKSVLSRQSQVFSDMFALPTQSTTSVDNDDIMDGLPLIRMHDSAEEIEALLKYLYDPIRDVAFTRFRHPDFPQKSQVLLQLADKYGLDGIKSNLIELFKSHWPKTSAEWAHTDAIRDTVKEKKYTVDTWPEELLPEPISAALIALQYNVKEVLPSIIYELYRCPPSADWDQQARERQSFKPEGRGARWKMANVKILHLRNIVAERGDSELTALWSYGCWVSITRSSGFNSRCFENLKCDPILAAKRHEALRCPVGDWLKMSERIKAAASSSAPGLCGTCENELLRYADSNDINSRWRNLVHTLNENM</sequence>
<dbReference type="STRING" id="27342.A0A0H2RPS6"/>
<dbReference type="InParanoid" id="A0A0H2RPS6"/>
<dbReference type="Gene3D" id="3.30.710.10">
    <property type="entry name" value="Potassium Channel Kv1.1, Chain A"/>
    <property type="match status" value="1"/>
</dbReference>
<reference evidence="2 3" key="1">
    <citation type="submission" date="2015-04" db="EMBL/GenBank/DDBJ databases">
        <title>Complete genome sequence of Schizopora paradoxa KUC8140, a cosmopolitan wood degrader in East Asia.</title>
        <authorList>
            <consortium name="DOE Joint Genome Institute"/>
            <person name="Min B."/>
            <person name="Park H."/>
            <person name="Jang Y."/>
            <person name="Kim J.-J."/>
            <person name="Kim K.H."/>
            <person name="Pangilinan J."/>
            <person name="Lipzen A."/>
            <person name="Riley R."/>
            <person name="Grigoriev I.V."/>
            <person name="Spatafora J.W."/>
            <person name="Choi I.-G."/>
        </authorList>
    </citation>
    <scope>NUCLEOTIDE SEQUENCE [LARGE SCALE GENOMIC DNA]</scope>
    <source>
        <strain evidence="2 3">KUC8140</strain>
    </source>
</reference>
<evidence type="ECO:0000313" key="2">
    <source>
        <dbReference type="EMBL" id="KLO13612.1"/>
    </source>
</evidence>
<dbReference type="InterPro" id="IPR000210">
    <property type="entry name" value="BTB/POZ_dom"/>
</dbReference>
<name>A0A0H2RPS6_9AGAM</name>
<proteinExistence type="predicted"/>
<dbReference type="EMBL" id="KQ085957">
    <property type="protein sequence ID" value="KLO13612.1"/>
    <property type="molecule type" value="Genomic_DNA"/>
</dbReference>
<organism evidence="2 3">
    <name type="scientific">Schizopora paradoxa</name>
    <dbReference type="NCBI Taxonomy" id="27342"/>
    <lineage>
        <taxon>Eukaryota</taxon>
        <taxon>Fungi</taxon>
        <taxon>Dikarya</taxon>
        <taxon>Basidiomycota</taxon>
        <taxon>Agaricomycotina</taxon>
        <taxon>Agaricomycetes</taxon>
        <taxon>Hymenochaetales</taxon>
        <taxon>Schizoporaceae</taxon>
        <taxon>Schizopora</taxon>
    </lineage>
</organism>
<dbReference type="Proteomes" id="UP000053477">
    <property type="component" value="Unassembled WGS sequence"/>
</dbReference>
<dbReference type="SMART" id="SM00225">
    <property type="entry name" value="BTB"/>
    <property type="match status" value="1"/>
</dbReference>
<dbReference type="Pfam" id="PF00651">
    <property type="entry name" value="BTB"/>
    <property type="match status" value="1"/>
</dbReference>
<dbReference type="InterPro" id="IPR011333">
    <property type="entry name" value="SKP1/BTB/POZ_sf"/>
</dbReference>
<keyword evidence="3" id="KW-1185">Reference proteome</keyword>
<gene>
    <name evidence="2" type="ORF">SCHPADRAFT_940272</name>
</gene>
<evidence type="ECO:0000313" key="3">
    <source>
        <dbReference type="Proteomes" id="UP000053477"/>
    </source>
</evidence>
<feature type="domain" description="BTB" evidence="1">
    <location>
        <begin position="26"/>
        <end position="105"/>
    </location>
</feature>
<dbReference type="OrthoDB" id="3218112at2759"/>